<protein>
    <submittedName>
        <fullName evidence="1">Uncharacterized protein</fullName>
    </submittedName>
</protein>
<sequence>MENHRKLAYAPLKQQFTYQKKNQPSHKHCITYTILLIAKKITQLPRKRKITHTHTHTYILSN</sequence>
<name>A0A2P2J3H8_RHIMU</name>
<evidence type="ECO:0000313" key="1">
    <source>
        <dbReference type="EMBL" id="MBW88051.1"/>
    </source>
</evidence>
<dbReference type="AlphaFoldDB" id="A0A2P2J3H8"/>
<organism evidence="1">
    <name type="scientific">Rhizophora mucronata</name>
    <name type="common">Asiatic mangrove</name>
    <dbReference type="NCBI Taxonomy" id="61149"/>
    <lineage>
        <taxon>Eukaryota</taxon>
        <taxon>Viridiplantae</taxon>
        <taxon>Streptophyta</taxon>
        <taxon>Embryophyta</taxon>
        <taxon>Tracheophyta</taxon>
        <taxon>Spermatophyta</taxon>
        <taxon>Magnoliopsida</taxon>
        <taxon>eudicotyledons</taxon>
        <taxon>Gunneridae</taxon>
        <taxon>Pentapetalae</taxon>
        <taxon>rosids</taxon>
        <taxon>fabids</taxon>
        <taxon>Malpighiales</taxon>
        <taxon>Rhizophoraceae</taxon>
        <taxon>Rhizophora</taxon>
    </lineage>
</organism>
<proteinExistence type="predicted"/>
<accession>A0A2P2J3H8</accession>
<dbReference type="EMBL" id="GGEC01007568">
    <property type="protein sequence ID" value="MBW88051.1"/>
    <property type="molecule type" value="Transcribed_RNA"/>
</dbReference>
<reference evidence="1" key="1">
    <citation type="submission" date="2018-02" db="EMBL/GenBank/DDBJ databases">
        <title>Rhizophora mucronata_Transcriptome.</title>
        <authorList>
            <person name="Meera S.P."/>
            <person name="Sreeshan A."/>
            <person name="Augustine A."/>
        </authorList>
    </citation>
    <scope>NUCLEOTIDE SEQUENCE</scope>
    <source>
        <tissue evidence="1">Leaf</tissue>
    </source>
</reference>